<evidence type="ECO:0000256" key="4">
    <source>
        <dbReference type="SAM" id="MobiDB-lite"/>
    </source>
</evidence>
<evidence type="ECO:0000259" key="5">
    <source>
        <dbReference type="Pfam" id="PF08241"/>
    </source>
</evidence>
<comment type="caution">
    <text evidence="6">The sequence shown here is derived from an EMBL/GenBank/DDBJ whole genome shotgun (WGS) entry which is preliminary data.</text>
</comment>
<accession>A0ABV9CMC6</accession>
<dbReference type="CDD" id="cd02440">
    <property type="entry name" value="AdoMet_MTases"/>
    <property type="match status" value="1"/>
</dbReference>
<reference evidence="7" key="1">
    <citation type="journal article" date="2019" name="Int. J. Syst. Evol. Microbiol.">
        <title>The Global Catalogue of Microorganisms (GCM) 10K type strain sequencing project: providing services to taxonomists for standard genome sequencing and annotation.</title>
        <authorList>
            <consortium name="The Broad Institute Genomics Platform"/>
            <consortium name="The Broad Institute Genome Sequencing Center for Infectious Disease"/>
            <person name="Wu L."/>
            <person name="Ma J."/>
        </authorList>
    </citation>
    <scope>NUCLEOTIDE SEQUENCE [LARGE SCALE GENOMIC DNA]</scope>
    <source>
        <strain evidence="7">CGMCC 4.7132</strain>
    </source>
</reference>
<keyword evidence="1 6" id="KW-0489">Methyltransferase</keyword>
<dbReference type="SUPFAM" id="SSF53335">
    <property type="entry name" value="S-adenosyl-L-methionine-dependent methyltransferases"/>
    <property type="match status" value="1"/>
</dbReference>
<evidence type="ECO:0000256" key="2">
    <source>
        <dbReference type="ARBA" id="ARBA00022679"/>
    </source>
</evidence>
<sequence length="379" mass="41490">MTAASIVRAGDDRDRLHWVLDHLPASRPGRPVSILDLGCADGDLSLLLAERGDQVTGIDLAAPPLALARLRAGRLPADIAARVEFSVGDGHGLDGVPDESFDAAVAGEILDRVGDPVQVLQALHRTLRPAATLVFTVPYGVNEAVLRLAHAAGGGAAERDEDDGTGQDETAERDEGARRDEGDAADRNDRTDEPGGDDAERRRVFYHGSLRHLVEPLFEIRELTVLRHHLAGVAVRRDEPRGTPGFALSRAETAFLQRERHLHGEIAELRALCAELAGREAVLTRAGQDLLGRNAELRAQTTRLVHRMRHLESRLAEYRELIARLRRSRAWRLITAYRRIRYSSLRETPPVSGPQRPVVIAGPASPPPQRPALPSRSEP</sequence>
<dbReference type="PANTHER" id="PTHR43464">
    <property type="entry name" value="METHYLTRANSFERASE"/>
    <property type="match status" value="1"/>
</dbReference>
<feature type="compositionally biased region" description="Acidic residues" evidence="4">
    <location>
        <begin position="159"/>
        <end position="172"/>
    </location>
</feature>
<evidence type="ECO:0000313" key="7">
    <source>
        <dbReference type="Proteomes" id="UP001596004"/>
    </source>
</evidence>
<feature type="domain" description="Methyltransferase type 11" evidence="5">
    <location>
        <begin position="35"/>
        <end position="135"/>
    </location>
</feature>
<dbReference type="GO" id="GO:0032259">
    <property type="term" value="P:methylation"/>
    <property type="evidence" value="ECO:0007669"/>
    <property type="project" value="UniProtKB-KW"/>
</dbReference>
<feature type="region of interest" description="Disordered" evidence="4">
    <location>
        <begin position="346"/>
        <end position="379"/>
    </location>
</feature>
<dbReference type="Gene3D" id="3.40.50.150">
    <property type="entry name" value="Vaccinia Virus protein VP39"/>
    <property type="match status" value="1"/>
</dbReference>
<proteinExistence type="predicted"/>
<evidence type="ECO:0000313" key="6">
    <source>
        <dbReference type="EMBL" id="MFC4534431.1"/>
    </source>
</evidence>
<dbReference type="Pfam" id="PF08241">
    <property type="entry name" value="Methyltransf_11"/>
    <property type="match status" value="1"/>
</dbReference>
<feature type="compositionally biased region" description="Basic and acidic residues" evidence="4">
    <location>
        <begin position="173"/>
        <end position="200"/>
    </location>
</feature>
<gene>
    <name evidence="6" type="ORF">ACFO60_27050</name>
</gene>
<dbReference type="InterPro" id="IPR013216">
    <property type="entry name" value="Methyltransf_11"/>
</dbReference>
<dbReference type="InterPro" id="IPR029063">
    <property type="entry name" value="SAM-dependent_MTases_sf"/>
</dbReference>
<feature type="region of interest" description="Disordered" evidence="4">
    <location>
        <begin position="154"/>
        <end position="200"/>
    </location>
</feature>
<name>A0ABV9CMC6_9ACTN</name>
<dbReference type="Proteomes" id="UP001596004">
    <property type="component" value="Unassembled WGS sequence"/>
</dbReference>
<protein>
    <submittedName>
        <fullName evidence="6">Methyltransferase domain-containing protein</fullName>
    </submittedName>
</protein>
<dbReference type="GO" id="GO:0008168">
    <property type="term" value="F:methyltransferase activity"/>
    <property type="evidence" value="ECO:0007669"/>
    <property type="project" value="UniProtKB-KW"/>
</dbReference>
<organism evidence="6 7">
    <name type="scientific">Sphaerisporangium dianthi</name>
    <dbReference type="NCBI Taxonomy" id="1436120"/>
    <lineage>
        <taxon>Bacteria</taxon>
        <taxon>Bacillati</taxon>
        <taxon>Actinomycetota</taxon>
        <taxon>Actinomycetes</taxon>
        <taxon>Streptosporangiales</taxon>
        <taxon>Streptosporangiaceae</taxon>
        <taxon>Sphaerisporangium</taxon>
    </lineage>
</organism>
<dbReference type="PANTHER" id="PTHR43464:SF19">
    <property type="entry name" value="UBIQUINONE BIOSYNTHESIS O-METHYLTRANSFERASE, MITOCHONDRIAL"/>
    <property type="match status" value="1"/>
</dbReference>
<dbReference type="EMBL" id="JBHSFP010000022">
    <property type="protein sequence ID" value="MFC4534431.1"/>
    <property type="molecule type" value="Genomic_DNA"/>
</dbReference>
<dbReference type="RefSeq" id="WP_380845066.1">
    <property type="nucleotide sequence ID" value="NZ_JBHSFP010000022.1"/>
</dbReference>
<keyword evidence="3" id="KW-0949">S-adenosyl-L-methionine</keyword>
<keyword evidence="2" id="KW-0808">Transferase</keyword>
<evidence type="ECO:0000256" key="3">
    <source>
        <dbReference type="ARBA" id="ARBA00022691"/>
    </source>
</evidence>
<keyword evidence="7" id="KW-1185">Reference proteome</keyword>
<evidence type="ECO:0000256" key="1">
    <source>
        <dbReference type="ARBA" id="ARBA00022603"/>
    </source>
</evidence>